<name>A0A2P2Q0X9_RHIMU</name>
<sequence length="10" mass="1166">MVCQLFVIVD</sequence>
<evidence type="ECO:0000313" key="1">
    <source>
        <dbReference type="EMBL" id="MBX60613.1"/>
    </source>
</evidence>
<dbReference type="EMBL" id="GGEC01080129">
    <property type="protein sequence ID" value="MBX60613.1"/>
    <property type="molecule type" value="Transcribed_RNA"/>
</dbReference>
<accession>A0A2P2Q0X9</accession>
<proteinExistence type="predicted"/>
<protein>
    <submittedName>
        <fullName evidence="1">Uncharacterized protein</fullName>
    </submittedName>
</protein>
<organism evidence="1">
    <name type="scientific">Rhizophora mucronata</name>
    <name type="common">Asiatic mangrove</name>
    <dbReference type="NCBI Taxonomy" id="61149"/>
    <lineage>
        <taxon>Eukaryota</taxon>
        <taxon>Viridiplantae</taxon>
        <taxon>Streptophyta</taxon>
        <taxon>Embryophyta</taxon>
        <taxon>Tracheophyta</taxon>
        <taxon>Spermatophyta</taxon>
        <taxon>Magnoliopsida</taxon>
        <taxon>eudicotyledons</taxon>
        <taxon>Gunneridae</taxon>
        <taxon>Pentapetalae</taxon>
        <taxon>rosids</taxon>
        <taxon>fabids</taxon>
        <taxon>Malpighiales</taxon>
        <taxon>Rhizophoraceae</taxon>
        <taxon>Rhizophora</taxon>
    </lineage>
</organism>
<reference evidence="1" key="1">
    <citation type="submission" date="2018-02" db="EMBL/GenBank/DDBJ databases">
        <title>Rhizophora mucronata_Transcriptome.</title>
        <authorList>
            <person name="Meera S.P."/>
            <person name="Sreeshan A."/>
            <person name="Augustine A."/>
        </authorList>
    </citation>
    <scope>NUCLEOTIDE SEQUENCE</scope>
    <source>
        <tissue evidence="1">Leaf</tissue>
    </source>
</reference>